<evidence type="ECO:0000259" key="1">
    <source>
        <dbReference type="PROSITE" id="PS50043"/>
    </source>
</evidence>
<dbReference type="InterPro" id="IPR000792">
    <property type="entry name" value="Tscrpt_reg_LuxR_C"/>
</dbReference>
<dbReference type="Pfam" id="PF00196">
    <property type="entry name" value="GerE"/>
    <property type="match status" value="1"/>
</dbReference>
<accession>A0ABP7H3K4</accession>
<dbReference type="InterPro" id="IPR016032">
    <property type="entry name" value="Sig_transdc_resp-reg_C-effctor"/>
</dbReference>
<dbReference type="EMBL" id="BAABBI010000001">
    <property type="protein sequence ID" value="GAA3781012.1"/>
    <property type="molecule type" value="Genomic_DNA"/>
</dbReference>
<proteinExistence type="predicted"/>
<evidence type="ECO:0000313" key="3">
    <source>
        <dbReference type="Proteomes" id="UP001501456"/>
    </source>
</evidence>
<keyword evidence="3" id="KW-1185">Reference proteome</keyword>
<dbReference type="Gene3D" id="3.40.50.300">
    <property type="entry name" value="P-loop containing nucleotide triphosphate hydrolases"/>
    <property type="match status" value="1"/>
</dbReference>
<dbReference type="RefSeq" id="WP_344728247.1">
    <property type="nucleotide sequence ID" value="NZ_BAABBI010000001.1"/>
</dbReference>
<sequence>MGERKLIDHSKLELVNKDIDELQANPTQESDTSCFIVKTANQWINEAKSRPIPNMLFDKLWFEDELCILFADTNVGKSILAVQIADSISKGKPVDGFEIETHPKKVAYLDFELSDKQFEKRYSDNYKDHHVFHENFLRVEINPELEVPKDFKDFEDFLCHSIIGLIETHGARVIIIDNITYLKNDNERAKDALGLMKLLKGINKKYNVSILVLAHTPKRDDSKPLSKNDLAGSKMLMNFCDSAFAIGSSASMPSVRYIKQIKQRNTEQVFHQENVAVCKIENPHNFLKFIFEDFGSESEHLKQYKASDLSDRDNQILEMKEEGLPNTQIAERLGVSEGTVRLALKRLNQ</sequence>
<dbReference type="InterPro" id="IPR027417">
    <property type="entry name" value="P-loop_NTPase"/>
</dbReference>
<protein>
    <submittedName>
        <fullName evidence="2">AAA family ATPase</fullName>
    </submittedName>
</protein>
<dbReference type="Proteomes" id="UP001501456">
    <property type="component" value="Unassembled WGS sequence"/>
</dbReference>
<organism evidence="2 3">
    <name type="scientific">Corallibacter vietnamensis</name>
    <dbReference type="NCBI Taxonomy" id="904130"/>
    <lineage>
        <taxon>Bacteria</taxon>
        <taxon>Pseudomonadati</taxon>
        <taxon>Bacteroidota</taxon>
        <taxon>Flavobacteriia</taxon>
        <taxon>Flavobacteriales</taxon>
        <taxon>Flavobacteriaceae</taxon>
        <taxon>Corallibacter</taxon>
    </lineage>
</organism>
<dbReference type="Pfam" id="PF13481">
    <property type="entry name" value="AAA_25"/>
    <property type="match status" value="1"/>
</dbReference>
<dbReference type="SUPFAM" id="SSF46894">
    <property type="entry name" value="C-terminal effector domain of the bipartite response regulators"/>
    <property type="match status" value="1"/>
</dbReference>
<reference evidence="3" key="1">
    <citation type="journal article" date="2019" name="Int. J. Syst. Evol. Microbiol.">
        <title>The Global Catalogue of Microorganisms (GCM) 10K type strain sequencing project: providing services to taxonomists for standard genome sequencing and annotation.</title>
        <authorList>
            <consortium name="The Broad Institute Genomics Platform"/>
            <consortium name="The Broad Institute Genome Sequencing Center for Infectious Disease"/>
            <person name="Wu L."/>
            <person name="Ma J."/>
        </authorList>
    </citation>
    <scope>NUCLEOTIDE SEQUENCE [LARGE SCALE GENOMIC DNA]</scope>
    <source>
        <strain evidence="3">JCM 17525</strain>
    </source>
</reference>
<feature type="domain" description="HTH luxR-type" evidence="1">
    <location>
        <begin position="302"/>
        <end position="349"/>
    </location>
</feature>
<dbReference type="Gene3D" id="1.10.10.10">
    <property type="entry name" value="Winged helix-like DNA-binding domain superfamily/Winged helix DNA-binding domain"/>
    <property type="match status" value="1"/>
</dbReference>
<dbReference type="InterPro" id="IPR036388">
    <property type="entry name" value="WH-like_DNA-bd_sf"/>
</dbReference>
<comment type="caution">
    <text evidence="2">The sequence shown here is derived from an EMBL/GenBank/DDBJ whole genome shotgun (WGS) entry which is preliminary data.</text>
</comment>
<dbReference type="PROSITE" id="PS50043">
    <property type="entry name" value="HTH_LUXR_2"/>
    <property type="match status" value="1"/>
</dbReference>
<dbReference type="SUPFAM" id="SSF52540">
    <property type="entry name" value="P-loop containing nucleoside triphosphate hydrolases"/>
    <property type="match status" value="1"/>
</dbReference>
<gene>
    <name evidence="2" type="ORF">GCM10022271_11590</name>
</gene>
<evidence type="ECO:0000313" key="2">
    <source>
        <dbReference type="EMBL" id="GAA3781012.1"/>
    </source>
</evidence>
<dbReference type="PRINTS" id="PR00038">
    <property type="entry name" value="HTHLUXR"/>
</dbReference>
<name>A0ABP7H3K4_9FLAO</name>